<feature type="signal peptide" evidence="6">
    <location>
        <begin position="1"/>
        <end position="23"/>
    </location>
</feature>
<feature type="domain" description="F5/8 type C" evidence="7">
    <location>
        <begin position="505"/>
        <end position="651"/>
    </location>
</feature>
<evidence type="ECO:0000313" key="8">
    <source>
        <dbReference type="EMBL" id="RAJ36943.1"/>
    </source>
</evidence>
<sequence length="651" mass="72353">MRLFNKQQLLILAAILLSTGSYAQHPDHTLNPGHTSDITGAPEPYGALPTARQLKWQETEMYCIIHFTPTTFQNKEWGYGDADPAIFNPKKFNALQIVNAAKSGGFKGIVYVAKHHDGFALWPTKTAAYNISESPWKDGKGDMVREFQQAAKQTGMKFGVYCSPWDRNNPAYGTPAYLTIYRNQLQELYTNYGELFMSWHDGANGGDGSYGGKNEKRKVDQSNYYDWLNTWEITRKLQPNASIFSDIGLDVRWVGNEKGIAPETSWSTITLKGNEGKPPMPGFLEDSNLGSGTRGGEQWIPIEGDVSLRPGWFYHAEQDGQVKTVAELFNIYCKSVGHGGALDLGLSPTTEGILHPKDVNTLAEFGKLLKQVFAHNLAKEAKITLSNIRNKQAGSFGAANLTDASRYSYWATDDAVHSAWAQLDFKRPAKFSIVQLRENIKLGQRIDSVTVEVFKNHKWELLAKATSIGANRIIRLPEPQSSAKIRIHVYAPVAIALSEIGLYLEPELKPMSAQNSDVAYSKTNWKASVSTPSAHTQLELKNSIDNNKSTFFETKSSNYIDLDFGKSLTFSAVGYLPGQDGTATGAIEKYELFSSTDGKKWQKIASGEFSNIKANPILQRITLAAKTTARYLRLQNSEDGLLRIAELEVYK</sequence>
<dbReference type="Proteomes" id="UP000249754">
    <property type="component" value="Unassembled WGS sequence"/>
</dbReference>
<evidence type="ECO:0000313" key="9">
    <source>
        <dbReference type="Proteomes" id="UP000249754"/>
    </source>
</evidence>
<keyword evidence="3 6" id="KW-0732">Signal</keyword>
<gene>
    <name evidence="8" type="ORF">LY11_00018</name>
</gene>
<proteinExistence type="inferred from homology"/>
<evidence type="ECO:0000256" key="2">
    <source>
        <dbReference type="ARBA" id="ARBA00012662"/>
    </source>
</evidence>
<dbReference type="PANTHER" id="PTHR10030">
    <property type="entry name" value="ALPHA-L-FUCOSIDASE"/>
    <property type="match status" value="1"/>
</dbReference>
<name>A0A327TB73_9SPHI</name>
<dbReference type="PROSITE" id="PS50022">
    <property type="entry name" value="FA58C_3"/>
    <property type="match status" value="1"/>
</dbReference>
<dbReference type="InterPro" id="IPR000933">
    <property type="entry name" value="Glyco_hydro_29"/>
</dbReference>
<evidence type="ECO:0000256" key="3">
    <source>
        <dbReference type="ARBA" id="ARBA00022729"/>
    </source>
</evidence>
<dbReference type="EMBL" id="QLLR01000001">
    <property type="protein sequence ID" value="RAJ36943.1"/>
    <property type="molecule type" value="Genomic_DNA"/>
</dbReference>
<dbReference type="EC" id="3.2.1.51" evidence="2"/>
<evidence type="ECO:0000256" key="1">
    <source>
        <dbReference type="ARBA" id="ARBA00007951"/>
    </source>
</evidence>
<dbReference type="GO" id="GO:0005764">
    <property type="term" value="C:lysosome"/>
    <property type="evidence" value="ECO:0007669"/>
    <property type="project" value="TreeGrafter"/>
</dbReference>
<dbReference type="RefSeq" id="WP_111631707.1">
    <property type="nucleotide sequence ID" value="NZ_QLLR01000001.1"/>
</dbReference>
<evidence type="ECO:0000259" key="7">
    <source>
        <dbReference type="PROSITE" id="PS50022"/>
    </source>
</evidence>
<evidence type="ECO:0000256" key="6">
    <source>
        <dbReference type="SAM" id="SignalP"/>
    </source>
</evidence>
<evidence type="ECO:0000256" key="5">
    <source>
        <dbReference type="ARBA" id="ARBA00023295"/>
    </source>
</evidence>
<dbReference type="GO" id="GO:0006004">
    <property type="term" value="P:fucose metabolic process"/>
    <property type="evidence" value="ECO:0007669"/>
    <property type="project" value="TreeGrafter"/>
</dbReference>
<dbReference type="STRING" id="188932.AY601_2393"/>
<dbReference type="SUPFAM" id="SSF49785">
    <property type="entry name" value="Galactose-binding domain-like"/>
    <property type="match status" value="2"/>
</dbReference>
<comment type="similarity">
    <text evidence="1">Belongs to the glycosyl hydrolase 29 family.</text>
</comment>
<dbReference type="GO" id="GO:0004560">
    <property type="term" value="F:alpha-L-fucosidase activity"/>
    <property type="evidence" value="ECO:0007669"/>
    <property type="project" value="InterPro"/>
</dbReference>
<dbReference type="OrthoDB" id="107551at2"/>
<reference evidence="8 9" key="1">
    <citation type="submission" date="2018-06" db="EMBL/GenBank/DDBJ databases">
        <title>Genomic Encyclopedia of Archaeal and Bacterial Type Strains, Phase II (KMG-II): from individual species to whole genera.</title>
        <authorList>
            <person name="Goeker M."/>
        </authorList>
    </citation>
    <scope>NUCLEOTIDE SEQUENCE [LARGE SCALE GENOMIC DNA]</scope>
    <source>
        <strain evidence="8 9">DSM 14825</strain>
    </source>
</reference>
<accession>A0A327TB73</accession>
<dbReference type="Pfam" id="PF00754">
    <property type="entry name" value="F5_F8_type_C"/>
    <property type="match status" value="1"/>
</dbReference>
<comment type="caution">
    <text evidence="8">The sequence shown here is derived from an EMBL/GenBank/DDBJ whole genome shotgun (WGS) entry which is preliminary data.</text>
</comment>
<dbReference type="PANTHER" id="PTHR10030:SF37">
    <property type="entry name" value="ALPHA-L-FUCOSIDASE-RELATED"/>
    <property type="match status" value="1"/>
</dbReference>
<keyword evidence="5" id="KW-0326">Glycosidase</keyword>
<dbReference type="InterPro" id="IPR017853">
    <property type="entry name" value="GH"/>
</dbReference>
<dbReference type="InterPro" id="IPR057739">
    <property type="entry name" value="Glyco_hydro_29_N"/>
</dbReference>
<feature type="chain" id="PRO_5016453919" description="alpha-L-fucosidase" evidence="6">
    <location>
        <begin position="24"/>
        <end position="651"/>
    </location>
</feature>
<organism evidence="8 9">
    <name type="scientific">Pedobacter cryoconitis</name>
    <dbReference type="NCBI Taxonomy" id="188932"/>
    <lineage>
        <taxon>Bacteria</taxon>
        <taxon>Pseudomonadati</taxon>
        <taxon>Bacteroidota</taxon>
        <taxon>Sphingobacteriia</taxon>
        <taxon>Sphingobacteriales</taxon>
        <taxon>Sphingobacteriaceae</taxon>
        <taxon>Pedobacter</taxon>
    </lineage>
</organism>
<dbReference type="SUPFAM" id="SSF51445">
    <property type="entry name" value="(Trans)glycosidases"/>
    <property type="match status" value="1"/>
</dbReference>
<dbReference type="Gene3D" id="2.60.120.260">
    <property type="entry name" value="Galactose-binding domain-like"/>
    <property type="match status" value="2"/>
</dbReference>
<protein>
    <recommendedName>
        <fullName evidence="2">alpha-L-fucosidase</fullName>
        <ecNumber evidence="2">3.2.1.51</ecNumber>
    </recommendedName>
</protein>
<dbReference type="AlphaFoldDB" id="A0A327TB73"/>
<dbReference type="Pfam" id="PF22633">
    <property type="entry name" value="F5_F8_type_C_2"/>
    <property type="match status" value="1"/>
</dbReference>
<dbReference type="SMART" id="SM00812">
    <property type="entry name" value="Alpha_L_fucos"/>
    <property type="match status" value="1"/>
</dbReference>
<keyword evidence="4" id="KW-0378">Hydrolase</keyword>
<evidence type="ECO:0000256" key="4">
    <source>
        <dbReference type="ARBA" id="ARBA00022801"/>
    </source>
</evidence>
<dbReference type="GO" id="GO:0016139">
    <property type="term" value="P:glycoside catabolic process"/>
    <property type="evidence" value="ECO:0007669"/>
    <property type="project" value="TreeGrafter"/>
</dbReference>
<dbReference type="InterPro" id="IPR008979">
    <property type="entry name" value="Galactose-bd-like_sf"/>
</dbReference>
<dbReference type="InterPro" id="IPR000421">
    <property type="entry name" value="FA58C"/>
</dbReference>
<dbReference type="Gene3D" id="3.20.20.80">
    <property type="entry name" value="Glycosidases"/>
    <property type="match status" value="1"/>
</dbReference>
<dbReference type="Pfam" id="PF01120">
    <property type="entry name" value="Alpha_L_fucos"/>
    <property type="match status" value="1"/>
</dbReference>